<organism evidence="3 4">
    <name type="scientific">Actinoplanes xinjiangensis</name>
    <dbReference type="NCBI Taxonomy" id="512350"/>
    <lineage>
        <taxon>Bacteria</taxon>
        <taxon>Bacillati</taxon>
        <taxon>Actinomycetota</taxon>
        <taxon>Actinomycetes</taxon>
        <taxon>Micromonosporales</taxon>
        <taxon>Micromonosporaceae</taxon>
        <taxon>Actinoplanes</taxon>
    </lineage>
</organism>
<dbReference type="Proteomes" id="UP000245697">
    <property type="component" value="Unassembled WGS sequence"/>
</dbReference>
<dbReference type="EMBL" id="QGGR01000006">
    <property type="protein sequence ID" value="PWK48215.1"/>
    <property type="molecule type" value="Genomic_DNA"/>
</dbReference>
<evidence type="ECO:0008006" key="5">
    <source>
        <dbReference type="Google" id="ProtNLM"/>
    </source>
</evidence>
<dbReference type="AlphaFoldDB" id="A0A316FJ98"/>
<name>A0A316FJ98_9ACTN</name>
<gene>
    <name evidence="3" type="ORF">BC793_106245</name>
</gene>
<evidence type="ECO:0000313" key="3">
    <source>
        <dbReference type="EMBL" id="PWK48215.1"/>
    </source>
</evidence>
<comment type="caution">
    <text evidence="3">The sequence shown here is derived from an EMBL/GenBank/DDBJ whole genome shotgun (WGS) entry which is preliminary data.</text>
</comment>
<accession>A0A316FJ98</accession>
<protein>
    <recommendedName>
        <fullName evidence="5">Lipoprotein</fullName>
    </recommendedName>
</protein>
<evidence type="ECO:0000256" key="2">
    <source>
        <dbReference type="SAM" id="SignalP"/>
    </source>
</evidence>
<keyword evidence="4" id="KW-1185">Reference proteome</keyword>
<dbReference type="PROSITE" id="PS51257">
    <property type="entry name" value="PROKAR_LIPOPROTEIN"/>
    <property type="match status" value="1"/>
</dbReference>
<dbReference type="OrthoDB" id="4871540at2"/>
<dbReference type="RefSeq" id="WP_158319266.1">
    <property type="nucleotide sequence ID" value="NZ_BONA01000039.1"/>
</dbReference>
<feature type="signal peptide" evidence="2">
    <location>
        <begin position="1"/>
        <end position="22"/>
    </location>
</feature>
<reference evidence="3 4" key="1">
    <citation type="submission" date="2018-05" db="EMBL/GenBank/DDBJ databases">
        <title>Genomic Encyclopedia of Archaeal and Bacterial Type Strains, Phase II (KMG-II): from individual species to whole genera.</title>
        <authorList>
            <person name="Goeker M."/>
        </authorList>
    </citation>
    <scope>NUCLEOTIDE SEQUENCE [LARGE SCALE GENOMIC DNA]</scope>
    <source>
        <strain evidence="3 4">DSM 45184</strain>
    </source>
</reference>
<feature type="region of interest" description="Disordered" evidence="1">
    <location>
        <begin position="22"/>
        <end position="58"/>
    </location>
</feature>
<sequence>MPKSYTSIVLATLLLAGLTGCGADSPDSTPSSPATAGPASPSAPSGPASPSATAPSASASASSTATAASSAAFPLTISRRGGFAGVDDRAEIAANGSATVTTRDRAAVKVTVPAATVDELRRLVTTPEFSGKAALPEAPTCNDGFEYEVATPSSTVTVHDCGQPHGAPIDRILAIGAELLKG</sequence>
<evidence type="ECO:0000313" key="4">
    <source>
        <dbReference type="Proteomes" id="UP000245697"/>
    </source>
</evidence>
<keyword evidence="2" id="KW-0732">Signal</keyword>
<evidence type="ECO:0000256" key="1">
    <source>
        <dbReference type="SAM" id="MobiDB-lite"/>
    </source>
</evidence>
<proteinExistence type="predicted"/>
<feature type="chain" id="PRO_5039114502" description="Lipoprotein" evidence="2">
    <location>
        <begin position="23"/>
        <end position="182"/>
    </location>
</feature>